<dbReference type="Proteomes" id="UP001371456">
    <property type="component" value="Unassembled WGS sequence"/>
</dbReference>
<sequence>MSHDFYYPYCDAGRFVGGNSYRGTHTHSTVGFHRSSASRIPGFGVFTQASADMYILGYGNTGTHGLTPIDVALVGLSLDDESITVLTLVYVVLVERFSDAKAVTGLTPVNVELVGPSSHAKVVASLMPVNVALVVLSTDVEAVV</sequence>
<keyword evidence="2" id="KW-1185">Reference proteome</keyword>
<proteinExistence type="predicted"/>
<protein>
    <submittedName>
        <fullName evidence="1">Uncharacterized protein</fullName>
    </submittedName>
</protein>
<gene>
    <name evidence="1" type="ORF">RDI58_013139</name>
</gene>
<evidence type="ECO:0000313" key="1">
    <source>
        <dbReference type="EMBL" id="KAK6789340.1"/>
    </source>
</evidence>
<evidence type="ECO:0000313" key="2">
    <source>
        <dbReference type="Proteomes" id="UP001371456"/>
    </source>
</evidence>
<accession>A0AAN8YDT6</accession>
<organism evidence="1 2">
    <name type="scientific">Solanum bulbocastanum</name>
    <name type="common">Wild potato</name>
    <dbReference type="NCBI Taxonomy" id="147425"/>
    <lineage>
        <taxon>Eukaryota</taxon>
        <taxon>Viridiplantae</taxon>
        <taxon>Streptophyta</taxon>
        <taxon>Embryophyta</taxon>
        <taxon>Tracheophyta</taxon>
        <taxon>Spermatophyta</taxon>
        <taxon>Magnoliopsida</taxon>
        <taxon>eudicotyledons</taxon>
        <taxon>Gunneridae</taxon>
        <taxon>Pentapetalae</taxon>
        <taxon>asterids</taxon>
        <taxon>lamiids</taxon>
        <taxon>Solanales</taxon>
        <taxon>Solanaceae</taxon>
        <taxon>Solanoideae</taxon>
        <taxon>Solaneae</taxon>
        <taxon>Solanum</taxon>
    </lineage>
</organism>
<comment type="caution">
    <text evidence="1">The sequence shown here is derived from an EMBL/GenBank/DDBJ whole genome shotgun (WGS) entry which is preliminary data.</text>
</comment>
<dbReference type="AlphaFoldDB" id="A0AAN8YDT6"/>
<dbReference type="EMBL" id="JBANQN010000005">
    <property type="protein sequence ID" value="KAK6789340.1"/>
    <property type="molecule type" value="Genomic_DNA"/>
</dbReference>
<reference evidence="1 2" key="1">
    <citation type="submission" date="2024-02" db="EMBL/GenBank/DDBJ databases">
        <title>de novo genome assembly of Solanum bulbocastanum strain 11H21.</title>
        <authorList>
            <person name="Hosaka A.J."/>
        </authorList>
    </citation>
    <scope>NUCLEOTIDE SEQUENCE [LARGE SCALE GENOMIC DNA]</scope>
    <source>
        <tissue evidence="1">Young leaves</tissue>
    </source>
</reference>
<name>A0AAN8YDT6_SOLBU</name>